<organism evidence="1">
    <name type="scientific">uncultured Thermomicrobiales bacterium</name>
    <dbReference type="NCBI Taxonomy" id="1645740"/>
    <lineage>
        <taxon>Bacteria</taxon>
        <taxon>Pseudomonadati</taxon>
        <taxon>Thermomicrobiota</taxon>
        <taxon>Thermomicrobia</taxon>
        <taxon>Thermomicrobiales</taxon>
        <taxon>environmental samples</taxon>
    </lineage>
</organism>
<proteinExistence type="predicted"/>
<sequence length="187" mass="19636">MGNPLPFEAGARLSRVRLDVPILSGGTAPAPPILRAATVQIDAATIAATLDRMIPEVLARFGATGRVAETRLVDGGLVLAVEAQKMITLTVTATLSVTATGDGRVMVEATDLKAGRWIPLNLIVERALGYLQNIPGVRPAGPRAVELDPDTLLAIPAVDVKLPLRWASRVREVRITPAALVVVCAEG</sequence>
<reference evidence="1" key="1">
    <citation type="submission" date="2020-02" db="EMBL/GenBank/DDBJ databases">
        <authorList>
            <person name="Meier V. D."/>
        </authorList>
    </citation>
    <scope>NUCLEOTIDE SEQUENCE</scope>
    <source>
        <strain evidence="1">AVDCRST_MAG73</strain>
    </source>
</reference>
<accession>A0A6J4TPT1</accession>
<protein>
    <submittedName>
        <fullName evidence="1">Uncharacterized protein</fullName>
    </submittedName>
</protein>
<gene>
    <name evidence="1" type="ORF">AVDCRST_MAG73-749</name>
</gene>
<evidence type="ECO:0000313" key="1">
    <source>
        <dbReference type="EMBL" id="CAA9528993.1"/>
    </source>
</evidence>
<dbReference type="EMBL" id="CADCWE010000044">
    <property type="protein sequence ID" value="CAA9528993.1"/>
    <property type="molecule type" value="Genomic_DNA"/>
</dbReference>
<dbReference type="AlphaFoldDB" id="A0A6J4TPT1"/>
<name>A0A6J4TPT1_9BACT</name>